<keyword evidence="2" id="KW-1185">Reference proteome</keyword>
<reference evidence="1 2" key="1">
    <citation type="submission" date="2017-11" db="EMBL/GenBank/DDBJ databases">
        <title>Genomic Encyclopedia of Archaeal and Bacterial Type Strains, Phase II (KMG-II): From Individual Species to Whole Genera.</title>
        <authorList>
            <person name="Goeker M."/>
        </authorList>
    </citation>
    <scope>NUCLEOTIDE SEQUENCE [LARGE SCALE GENOMIC DNA]</scope>
    <source>
        <strain evidence="1 2">DSM 25625</strain>
    </source>
</reference>
<accession>A0A2M9BCH7</accession>
<dbReference type="Proteomes" id="UP000230161">
    <property type="component" value="Unassembled WGS sequence"/>
</dbReference>
<dbReference type="Gene3D" id="3.20.20.140">
    <property type="entry name" value="Metal-dependent hydrolases"/>
    <property type="match status" value="1"/>
</dbReference>
<protein>
    <recommendedName>
        <fullName evidence="3">Phosphotriesterase-related protein</fullName>
    </recommendedName>
</protein>
<comment type="caution">
    <text evidence="1">The sequence shown here is derived from an EMBL/GenBank/DDBJ whole genome shotgun (WGS) entry which is preliminary data.</text>
</comment>
<evidence type="ECO:0008006" key="3">
    <source>
        <dbReference type="Google" id="ProtNLM"/>
    </source>
</evidence>
<dbReference type="AlphaFoldDB" id="A0A2M9BCH7"/>
<dbReference type="OrthoDB" id="9789440at2"/>
<dbReference type="EMBL" id="PGFB01000005">
    <property type="protein sequence ID" value="PJJ55604.1"/>
    <property type="molecule type" value="Genomic_DNA"/>
</dbReference>
<organism evidence="1 2">
    <name type="scientific">Compostimonas suwonensis</name>
    <dbReference type="NCBI Taxonomy" id="1048394"/>
    <lineage>
        <taxon>Bacteria</taxon>
        <taxon>Bacillati</taxon>
        <taxon>Actinomycetota</taxon>
        <taxon>Actinomycetes</taxon>
        <taxon>Micrococcales</taxon>
        <taxon>Microbacteriaceae</taxon>
        <taxon>Compostimonas</taxon>
    </lineage>
</organism>
<proteinExistence type="predicted"/>
<name>A0A2M9BCH7_9MICO</name>
<dbReference type="RefSeq" id="WP_100345714.1">
    <property type="nucleotide sequence ID" value="NZ_PGFB01000005.1"/>
</dbReference>
<gene>
    <name evidence="1" type="ORF">CLV54_2951</name>
</gene>
<evidence type="ECO:0000313" key="1">
    <source>
        <dbReference type="EMBL" id="PJJ55604.1"/>
    </source>
</evidence>
<dbReference type="InterPro" id="IPR032466">
    <property type="entry name" value="Metal_Hydrolase"/>
</dbReference>
<dbReference type="Pfam" id="PF19799">
    <property type="entry name" value="DUF6282"/>
    <property type="match status" value="1"/>
</dbReference>
<evidence type="ECO:0000313" key="2">
    <source>
        <dbReference type="Proteomes" id="UP000230161"/>
    </source>
</evidence>
<sequence>MFAEDRILEGALDLHAHGSPEYTLARRPRVDNDEWARLAIAAGMRGFVVKSHVWPTTGVVEMLKARRPQLEIFSSITLNPPVGGFDPVAVEIAAQMGARVVWMPTWSARHDPVTHSITLDRMKAVISTLDVERALHEDSLTILDEEGRLLPSVGRVLEVCARYGMTVASGHLPIASSLVLAQACAEAGVRFVLTHANSASVGASFDQQRAIARTGGFIEHVIVSCMPMHGRGDPRAIADSIREVGAEHCVMASDAGEAWNPPAPELLRMFIGSMLALGIPDDAVHLMTHDNPARALGLTTDWTRYE</sequence>
<dbReference type="InterPro" id="IPR046249">
    <property type="entry name" value="DUF6282"/>
</dbReference>
<dbReference type="SUPFAM" id="SSF51556">
    <property type="entry name" value="Metallo-dependent hydrolases"/>
    <property type="match status" value="1"/>
</dbReference>